<dbReference type="OrthoDB" id="174989at2"/>
<keyword evidence="6" id="KW-0135">Cellulose biosynthesis</keyword>
<organism evidence="10 11">
    <name type="scientific">Solimonas fluminis</name>
    <dbReference type="NCBI Taxonomy" id="2086571"/>
    <lineage>
        <taxon>Bacteria</taxon>
        <taxon>Pseudomonadati</taxon>
        <taxon>Pseudomonadota</taxon>
        <taxon>Gammaproteobacteria</taxon>
        <taxon>Nevskiales</taxon>
        <taxon>Nevskiaceae</taxon>
        <taxon>Solimonas</taxon>
    </lineage>
</organism>
<dbReference type="GO" id="GO:0030244">
    <property type="term" value="P:cellulose biosynthetic process"/>
    <property type="evidence" value="ECO:0007669"/>
    <property type="project" value="UniProtKB-KW"/>
</dbReference>
<dbReference type="Pfam" id="PF14559">
    <property type="entry name" value="TPR_19"/>
    <property type="match status" value="2"/>
</dbReference>
<protein>
    <recommendedName>
        <fullName evidence="9">Cellulose synthase operon C C-terminal domain-containing protein</fullName>
    </recommendedName>
</protein>
<sequence length="1248" mass="136648">MRRHRIALAAALLFAGSLPLAAAALPLPSPNDELLYSARLWEARDRGDLAVLALEKLALARPDDADILRRLGELQLRIGDAAGAARTLERLQRLHGKSPAAATLAQAYRFGTRDRLRMASLKRLIETGRGEEALRSLQALFPQGAPDGDLGLEYNRFLARTPGGWEPARKGYERLIAAHPDEPRYEMALAQLLAGRDATRNEGLRRLAELSQREDLRGQDIGNALKSGVDAVGLARAPQPALEALLRFQPEDEALKGELAARQRAAETRRLREERVLASIEPGFQAQQRELLRQRLEQAAAQPQPPPAAKQALAVLKLSENRASEAWELLRDTPPRPARIERAVLFERWSAESRAARQRGELKQAERSQRAALALHRNDIGSAVVQADAMAAEGASPAAGELLQDLARIAPADEDLLRSRTRWLAANGRPDQALALLDADRVRGREALRQRLRADVLSRRAETALQAGRRGEALRDLETAQALRPDDPWLRYSLARLYAQLGLPRQGRELMAEGLQRQPQEADMRYAQALYLSSIDARADALAALQGVPPAQRSAGMQRLESRLRIGQARSSAQAALARGDREAAGRELAAVEPLAGDDPGLLGEIASGWLALGDRERALAPLRLRAAPDQKPSAPTLLGWADVLDQAREDAELRKVVQRLRQTGPLEAGQQRELAALEQRLDLREVRELQASGRHAAAQRRITELLAADPQNPRLLETQADLDAARGDWAQARERYAALLQRQPDDLELRLSYARALAETGDRTGAEAELEKVLAAAPADALSPRLGVVRRRVALGQYEQAGRELQALQAQFPDKGDVQLQLARLREAQGRYAEAAELYRGAGLSPEQGMAEAAARGLAGIDARRQGWITGSVDFQDKPGDDGVSSYAAIEAPLELRLPYRYDGHFIAHADGVFVDTGRLKPDYDTAALFGQFQAAGPASLALLGNGRGTSQEGVALAVGYETPRWHADIGSTPLGFEVEDVVGEAEWTPEIGGLDAGIGISRRPVTSSLLSYAGARDPVSGRTWGGVRKNAVAARLAYYGPRYSFGGSLEAARLEGRNVLDNDYYGGRISGDWKLLDGERDRVYLGAAANYSAYSENQRFYTFGHGGYYSPQSYLTLSLPLEWQGRRDRWTFELRASMSYSASDQDPAPFYPTDPALQAQAAGSPLPSGYSAPVYRGGSGSGSGYSLRGVVEYRLFDGLVLGGRAGVDRSDYYEPNFFNLYFRHLFGGRKTEPYWPPRPPKPYSEF</sequence>
<dbReference type="SMART" id="SM00028">
    <property type="entry name" value="TPR"/>
    <property type="match status" value="6"/>
</dbReference>
<gene>
    <name evidence="10" type="ORF">C3942_13140</name>
</gene>
<evidence type="ECO:0000256" key="2">
    <source>
        <dbReference type="ARBA" id="ARBA00005186"/>
    </source>
</evidence>
<evidence type="ECO:0000313" key="10">
    <source>
        <dbReference type="EMBL" id="PPE73731.1"/>
    </source>
</evidence>
<dbReference type="UniPathway" id="UPA00694"/>
<evidence type="ECO:0000259" key="9">
    <source>
        <dbReference type="Pfam" id="PF05420"/>
    </source>
</evidence>
<proteinExistence type="predicted"/>
<reference evidence="10 11" key="1">
    <citation type="submission" date="2018-02" db="EMBL/GenBank/DDBJ databases">
        <title>Genome sequencing of Solimonas sp. HR-BB.</title>
        <authorList>
            <person name="Lee Y."/>
            <person name="Jeon C.O."/>
        </authorList>
    </citation>
    <scope>NUCLEOTIDE SEQUENCE [LARGE SCALE GENOMIC DNA]</scope>
    <source>
        <strain evidence="10 11">HR-BB</strain>
    </source>
</reference>
<dbReference type="RefSeq" id="WP_104230792.1">
    <property type="nucleotide sequence ID" value="NZ_PSNW01000006.1"/>
</dbReference>
<dbReference type="InterPro" id="IPR003921">
    <property type="entry name" value="Cell_synth_C"/>
</dbReference>
<feature type="signal peptide" evidence="8">
    <location>
        <begin position="1"/>
        <end position="22"/>
    </location>
</feature>
<name>A0A2S5TFG0_9GAMM</name>
<evidence type="ECO:0000256" key="8">
    <source>
        <dbReference type="SAM" id="SignalP"/>
    </source>
</evidence>
<dbReference type="InterPro" id="IPR019734">
    <property type="entry name" value="TPR_rpt"/>
</dbReference>
<dbReference type="Gene3D" id="1.25.40.10">
    <property type="entry name" value="Tetratricopeptide repeat domain"/>
    <property type="match status" value="4"/>
</dbReference>
<evidence type="ECO:0000256" key="5">
    <source>
        <dbReference type="ARBA" id="ARBA00022803"/>
    </source>
</evidence>
<keyword evidence="4" id="KW-0677">Repeat</keyword>
<evidence type="ECO:0000256" key="3">
    <source>
        <dbReference type="ARBA" id="ARBA00022729"/>
    </source>
</evidence>
<dbReference type="GO" id="GO:0006011">
    <property type="term" value="P:UDP-alpha-D-glucose metabolic process"/>
    <property type="evidence" value="ECO:0007669"/>
    <property type="project" value="InterPro"/>
</dbReference>
<dbReference type="PRINTS" id="PR01441">
    <property type="entry name" value="CELLSNTHASEC"/>
</dbReference>
<comment type="function">
    <text evidence="1">Required for maximal bacterial cellulose synthesis.</text>
</comment>
<dbReference type="Pfam" id="PF05420">
    <property type="entry name" value="BCSC_C"/>
    <property type="match status" value="1"/>
</dbReference>
<dbReference type="Proteomes" id="UP000238220">
    <property type="component" value="Unassembled WGS sequence"/>
</dbReference>
<dbReference type="PANTHER" id="PTHR45586:SF14">
    <property type="entry name" value="TETRATRICOPEPTIDE TPR_2 REPEAT PROTEIN"/>
    <property type="match status" value="1"/>
</dbReference>
<evidence type="ECO:0000256" key="6">
    <source>
        <dbReference type="ARBA" id="ARBA00022916"/>
    </source>
</evidence>
<evidence type="ECO:0000256" key="1">
    <source>
        <dbReference type="ARBA" id="ARBA00003476"/>
    </source>
</evidence>
<dbReference type="InterPro" id="IPR051012">
    <property type="entry name" value="CellSynth/LPSAsmb/PSIAsmb"/>
</dbReference>
<dbReference type="Pfam" id="PF13432">
    <property type="entry name" value="TPR_16"/>
    <property type="match status" value="1"/>
</dbReference>
<feature type="domain" description="Cellulose synthase operon C C-terminal" evidence="9">
    <location>
        <begin position="887"/>
        <end position="1228"/>
    </location>
</feature>
<dbReference type="PANTHER" id="PTHR45586">
    <property type="entry name" value="TPR REPEAT-CONTAINING PROTEIN PA4667"/>
    <property type="match status" value="1"/>
</dbReference>
<dbReference type="InterPro" id="IPR011990">
    <property type="entry name" value="TPR-like_helical_dom_sf"/>
</dbReference>
<dbReference type="SUPFAM" id="SSF48452">
    <property type="entry name" value="TPR-like"/>
    <property type="match status" value="2"/>
</dbReference>
<comment type="caution">
    <text evidence="10">The sequence shown here is derived from an EMBL/GenBank/DDBJ whole genome shotgun (WGS) entry which is preliminary data.</text>
</comment>
<keyword evidence="3 8" id="KW-0732">Signal</keyword>
<keyword evidence="11" id="KW-1185">Reference proteome</keyword>
<feature type="region of interest" description="Disordered" evidence="7">
    <location>
        <begin position="1145"/>
        <end position="1166"/>
    </location>
</feature>
<comment type="pathway">
    <text evidence="2">Glycan metabolism; bacterial cellulose biosynthesis.</text>
</comment>
<keyword evidence="5" id="KW-0802">TPR repeat</keyword>
<dbReference type="GO" id="GO:0019867">
    <property type="term" value="C:outer membrane"/>
    <property type="evidence" value="ECO:0007669"/>
    <property type="project" value="InterPro"/>
</dbReference>
<accession>A0A2S5TFG0</accession>
<evidence type="ECO:0000256" key="7">
    <source>
        <dbReference type="SAM" id="MobiDB-lite"/>
    </source>
</evidence>
<dbReference type="EMBL" id="PSNW01000006">
    <property type="protein sequence ID" value="PPE73731.1"/>
    <property type="molecule type" value="Genomic_DNA"/>
</dbReference>
<feature type="chain" id="PRO_5015658388" description="Cellulose synthase operon C C-terminal domain-containing protein" evidence="8">
    <location>
        <begin position="23"/>
        <end position="1248"/>
    </location>
</feature>
<evidence type="ECO:0000256" key="4">
    <source>
        <dbReference type="ARBA" id="ARBA00022737"/>
    </source>
</evidence>
<dbReference type="AlphaFoldDB" id="A0A2S5TFG0"/>
<evidence type="ECO:0000313" key="11">
    <source>
        <dbReference type="Proteomes" id="UP000238220"/>
    </source>
</evidence>
<dbReference type="InterPro" id="IPR008410">
    <property type="entry name" value="BCSC_C"/>
</dbReference>